<dbReference type="AlphaFoldDB" id="Q7S1M5"/>
<feature type="domain" description="Heterokaryon incompatibility" evidence="1">
    <location>
        <begin position="208"/>
        <end position="362"/>
    </location>
</feature>
<organism evidence="2 3">
    <name type="scientific">Neurospora crassa (strain ATCC 24698 / 74-OR23-1A / CBS 708.71 / DSM 1257 / FGSC 987)</name>
    <dbReference type="NCBI Taxonomy" id="367110"/>
    <lineage>
        <taxon>Eukaryota</taxon>
        <taxon>Fungi</taxon>
        <taxon>Dikarya</taxon>
        <taxon>Ascomycota</taxon>
        <taxon>Pezizomycotina</taxon>
        <taxon>Sordariomycetes</taxon>
        <taxon>Sordariomycetidae</taxon>
        <taxon>Sordariales</taxon>
        <taxon>Sordariaceae</taxon>
        <taxon>Neurospora</taxon>
    </lineage>
</organism>
<evidence type="ECO:0000313" key="2">
    <source>
        <dbReference type="EMBL" id="EAA29265.2"/>
    </source>
</evidence>
<dbReference type="OrthoDB" id="5238734at2759"/>
<dbReference type="InParanoid" id="Q7S1M5"/>
<dbReference type="HOGENOM" id="CLU_002639_2_8_1"/>
<dbReference type="KEGG" id="ncr:NCU09282"/>
<proteinExistence type="predicted"/>
<dbReference type="Pfam" id="PF06985">
    <property type="entry name" value="HET"/>
    <property type="match status" value="1"/>
</dbReference>
<dbReference type="PANTHER" id="PTHR33112">
    <property type="entry name" value="DOMAIN PROTEIN, PUTATIVE-RELATED"/>
    <property type="match status" value="1"/>
</dbReference>
<dbReference type="InterPro" id="IPR010730">
    <property type="entry name" value="HET"/>
</dbReference>
<gene>
    <name evidence="2" type="ORF">NCU09282</name>
</gene>
<protein>
    <recommendedName>
        <fullName evidence="1">Heterokaryon incompatibility domain-containing protein</fullName>
    </recommendedName>
</protein>
<dbReference type="VEuPathDB" id="FungiDB:NCU09282"/>
<evidence type="ECO:0000259" key="1">
    <source>
        <dbReference type="Pfam" id="PF06985"/>
    </source>
</evidence>
<dbReference type="Proteomes" id="UP000001805">
    <property type="component" value="Chromosome 7, Linkage Group VII"/>
</dbReference>
<reference evidence="2 3" key="1">
    <citation type="journal article" date="2003" name="Nature">
        <title>The genome sequence of the filamentous fungus Neurospora crassa.</title>
        <authorList>
            <person name="Galagan J.E."/>
            <person name="Calvo S.E."/>
            <person name="Borkovich K.A."/>
            <person name="Selker E.U."/>
            <person name="Read N.D."/>
            <person name="Jaffe D."/>
            <person name="FitzHugh W."/>
            <person name="Ma L.J."/>
            <person name="Smirnov S."/>
            <person name="Purcell S."/>
            <person name="Rehman B."/>
            <person name="Elkins T."/>
            <person name="Engels R."/>
            <person name="Wang S."/>
            <person name="Nielsen C.B."/>
            <person name="Butler J."/>
            <person name="Endrizzi M."/>
            <person name="Qui D."/>
            <person name="Ianakiev P."/>
            <person name="Bell-Pedersen D."/>
            <person name="Nelson M.A."/>
            <person name="Werner-Washburne M."/>
            <person name="Selitrennikoff C.P."/>
            <person name="Kinsey J.A."/>
            <person name="Braun E.L."/>
            <person name="Zelter A."/>
            <person name="Schulte U."/>
            <person name="Kothe G.O."/>
            <person name="Jedd G."/>
            <person name="Mewes W."/>
            <person name="Staben C."/>
            <person name="Marcotte E."/>
            <person name="Greenberg D."/>
            <person name="Roy A."/>
            <person name="Foley K."/>
            <person name="Naylor J."/>
            <person name="Stange-Thomann N."/>
            <person name="Barrett R."/>
            <person name="Gnerre S."/>
            <person name="Kamal M."/>
            <person name="Kamvysselis M."/>
            <person name="Mauceli E."/>
            <person name="Bielke C."/>
            <person name="Rudd S."/>
            <person name="Frishman D."/>
            <person name="Krystofova S."/>
            <person name="Rasmussen C."/>
            <person name="Metzenberg R.L."/>
            <person name="Perkins D.D."/>
            <person name="Kroken S."/>
            <person name="Cogoni C."/>
            <person name="Macino G."/>
            <person name="Catcheside D."/>
            <person name="Li W."/>
            <person name="Pratt R.J."/>
            <person name="Osmani S.A."/>
            <person name="DeSouza C.P."/>
            <person name="Glass L."/>
            <person name="Orbach M.J."/>
            <person name="Berglund J.A."/>
            <person name="Voelker R."/>
            <person name="Yarden O."/>
            <person name="Plamann M."/>
            <person name="Seiler S."/>
            <person name="Dunlap J."/>
            <person name="Radford A."/>
            <person name="Aramayo R."/>
            <person name="Natvig D.O."/>
            <person name="Alex L.A."/>
            <person name="Mannhaupt G."/>
            <person name="Ebbole D.J."/>
            <person name="Freitag M."/>
            <person name="Paulsen I."/>
            <person name="Sachs M.S."/>
            <person name="Lander E.S."/>
            <person name="Nusbaum C."/>
            <person name="Birren B."/>
        </authorList>
    </citation>
    <scope>NUCLEOTIDE SEQUENCE [LARGE SCALE GENOMIC DNA]</scope>
    <source>
        <strain evidence="3">ATCC 24698 / 74-OR23-1A / CBS 708.71 / DSM 1257 / FGSC 987</strain>
    </source>
</reference>
<accession>Q7S1M5</accession>
<keyword evidence="3" id="KW-1185">Reference proteome</keyword>
<dbReference type="PaxDb" id="5141-EFNCRP00000009317"/>
<dbReference type="RefSeq" id="XP_958501.2">
    <property type="nucleotide sequence ID" value="XM_953408.2"/>
</dbReference>
<name>Q7S1M5_NEUCR</name>
<sequence>MDNDSPALQRQAVPWSLSTWWEESPSSSNTLISRAPLPDTRCEQCEAAISKPRRLPPRVVLRVARASPDTCWQCRILLALAERRLGRLLRIDEVLEVVCAWKHRHKIMILYLGTGGGEEDRLVSISSLNGLPCPWNTFDARQHTTSVAHTLASHSYKVASSWLETCVTDHPGCPGMEETLLPRRVIHIGANHTDIRLVEHSSSTLGRYTCLSHCWGGAQPLTTTTHNIAQHLERIEWNSISKTFQDAIKFTAHLGISYIWIDSLCIIQDSPQDWVEESAKMCSIYENGHLTIAASAASNGSGGLPIRDSSGFVRLSGTTSSPGSKPFDIIGYFELGGIEARDHPSPTNHRTPLYSRGWVHQEMLLSPRVVHFAKKELLWECKTVGTCQCPQPPTFRSIFFKERNIFFKEGHYEALNSPRQSSARLAGDLLARQWHKIVESYSSLHLSFPEDKFPALSGLAQQMSKRRGHEVRYLAGLWSDSLLTDLLWIAPYRYLLDPQSIDGILRGKHEWRAPSWSWAARDVSVFFPRTGAEKNGSTCEVKALCNIVGAETTLATTDKTGRISGGRLVVRGRLFDASLYRDIEPSVTRGGTAETKATITLSVQVSMDLTGGVKTFISYALERGTCVILMTQSDAQGLNSSKPDELGILVKEGFNPDPMAELLSMKRTDSREYMGSDIKILRMARVGRRMPAPDDKKWLADMEYALVLQGISTGPMDPDGAEAARTYRRIGIIHHGREGYKGVENAREDFWERYPSCFEEGGREETITLV</sequence>
<dbReference type="STRING" id="367110.Q7S1M5"/>
<evidence type="ECO:0000313" key="3">
    <source>
        <dbReference type="Proteomes" id="UP000001805"/>
    </source>
</evidence>
<dbReference type="EMBL" id="CM002242">
    <property type="protein sequence ID" value="EAA29265.2"/>
    <property type="molecule type" value="Genomic_DNA"/>
</dbReference>
<dbReference type="GeneID" id="3874648"/>
<dbReference type="PANTHER" id="PTHR33112:SF9">
    <property type="entry name" value="HETEROKARYON INCOMPATIBILITY DOMAIN-CONTAINING PROTEIN"/>
    <property type="match status" value="1"/>
</dbReference>